<dbReference type="AlphaFoldDB" id="A0A7V3RIJ1"/>
<keyword evidence="4" id="KW-0411">Iron-sulfur</keyword>
<name>A0A7V3RIJ1_UNCW3</name>
<keyword evidence="5" id="KW-0808">Transferase</keyword>
<dbReference type="Pfam" id="PF09243">
    <property type="entry name" value="Rsm22"/>
    <property type="match status" value="1"/>
</dbReference>
<dbReference type="EMBL" id="DTOZ01000183">
    <property type="protein sequence ID" value="HGE78817.1"/>
    <property type="molecule type" value="Genomic_DNA"/>
</dbReference>
<dbReference type="Gene3D" id="3.40.50.150">
    <property type="entry name" value="Vaccinia Virus protein VP39"/>
    <property type="match status" value="1"/>
</dbReference>
<organism evidence="5">
    <name type="scientific">candidate division WOR-3 bacterium</name>
    <dbReference type="NCBI Taxonomy" id="2052148"/>
    <lineage>
        <taxon>Bacteria</taxon>
        <taxon>Bacteria division WOR-3</taxon>
    </lineage>
</organism>
<reference evidence="5" key="1">
    <citation type="journal article" date="2020" name="mSystems">
        <title>Genome- and Community-Level Interaction Insights into Carbon Utilization and Element Cycling Functions of Hydrothermarchaeota in Hydrothermal Sediment.</title>
        <authorList>
            <person name="Zhou Z."/>
            <person name="Liu Y."/>
            <person name="Xu W."/>
            <person name="Pan J."/>
            <person name="Luo Z.H."/>
            <person name="Li M."/>
        </authorList>
    </citation>
    <scope>NUCLEOTIDE SEQUENCE [LARGE SCALE GENOMIC DNA]</scope>
    <source>
        <strain evidence="5">SpSt-961</strain>
    </source>
</reference>
<evidence type="ECO:0000256" key="4">
    <source>
        <dbReference type="ARBA" id="ARBA00023014"/>
    </source>
</evidence>
<comment type="caution">
    <text evidence="5">The sequence shown here is derived from an EMBL/GenBank/DDBJ whole genome shotgun (WGS) entry which is preliminary data.</text>
</comment>
<dbReference type="GO" id="GO:0032259">
    <property type="term" value="P:methylation"/>
    <property type="evidence" value="ECO:0007669"/>
    <property type="project" value="UniProtKB-KW"/>
</dbReference>
<evidence type="ECO:0000313" key="5">
    <source>
        <dbReference type="EMBL" id="HGE78817.1"/>
    </source>
</evidence>
<dbReference type="PANTHER" id="PTHR13184:SF5">
    <property type="entry name" value="METHYLTRANSFERASE-LIKE PROTEIN 17, MITOCHONDRIAL"/>
    <property type="match status" value="1"/>
</dbReference>
<evidence type="ECO:0000256" key="1">
    <source>
        <dbReference type="ARBA" id="ARBA00022723"/>
    </source>
</evidence>
<gene>
    <name evidence="5" type="ORF">ENX68_07475</name>
</gene>
<dbReference type="InterPro" id="IPR015324">
    <property type="entry name" value="Ribosomal_Rsm22-like"/>
</dbReference>
<keyword evidence="3" id="KW-0408">Iron</keyword>
<protein>
    <submittedName>
        <fullName evidence="5">Methyltransferase domain-containing protein</fullName>
    </submittedName>
</protein>
<proteinExistence type="predicted"/>
<dbReference type="InterPro" id="IPR029063">
    <property type="entry name" value="SAM-dependent_MTases_sf"/>
</dbReference>
<keyword evidence="5" id="KW-0489">Methyltransferase</keyword>
<evidence type="ECO:0000256" key="3">
    <source>
        <dbReference type="ARBA" id="ARBA00023004"/>
    </source>
</evidence>
<dbReference type="GO" id="GO:0008168">
    <property type="term" value="F:methyltransferase activity"/>
    <property type="evidence" value="ECO:0007669"/>
    <property type="project" value="UniProtKB-KW"/>
</dbReference>
<dbReference type="GO" id="GO:0051536">
    <property type="term" value="F:iron-sulfur cluster binding"/>
    <property type="evidence" value="ECO:0007669"/>
    <property type="project" value="UniProtKB-KW"/>
</dbReference>
<evidence type="ECO:0000256" key="2">
    <source>
        <dbReference type="ARBA" id="ARBA00022946"/>
    </source>
</evidence>
<keyword evidence="1" id="KW-0479">Metal-binding</keyword>
<dbReference type="GO" id="GO:0006412">
    <property type="term" value="P:translation"/>
    <property type="evidence" value="ECO:0007669"/>
    <property type="project" value="InterPro"/>
</dbReference>
<keyword evidence="2" id="KW-0809">Transit peptide</keyword>
<dbReference type="SUPFAM" id="SSF53335">
    <property type="entry name" value="S-adenosyl-L-methionine-dependent methyltransferases"/>
    <property type="match status" value="1"/>
</dbReference>
<dbReference type="InterPro" id="IPR052571">
    <property type="entry name" value="Mt_RNA_Methyltransferase"/>
</dbReference>
<dbReference type="GO" id="GO:0015935">
    <property type="term" value="C:small ribosomal subunit"/>
    <property type="evidence" value="ECO:0007669"/>
    <property type="project" value="TreeGrafter"/>
</dbReference>
<dbReference type="GO" id="GO:0046872">
    <property type="term" value="F:metal ion binding"/>
    <property type="evidence" value="ECO:0007669"/>
    <property type="project" value="UniProtKB-KW"/>
</dbReference>
<dbReference type="GO" id="GO:0003735">
    <property type="term" value="F:structural constituent of ribosome"/>
    <property type="evidence" value="ECO:0007669"/>
    <property type="project" value="TreeGrafter"/>
</dbReference>
<sequence length="370" mass="43861">MNLPEKIEFKILSEFGLEGLYENPNKYQDKLDLLRRAMVELSQGFMKRKFVESIYSDAYFCYNFPQNFQKTMITIKKLFSLYNITKFDDEINILDIGCGEGAGMFGIYYYLFQEGRRYKFSLMGIDNTDIFLKRCKNLGEWFNSLNGGIHLELIKGDAFKIIHRINKEYDFIILSNSLNELYPSFKIQMNFIHKLIELLKNYGFIIIIEPALKVLARRLMELRNNLNTLLPCLHSKPCPLLKNRSEWCHQSIRWTPPEYMKILNQKLYRRIEYLKFSYIVIGKERCQNRENSERYSVISKVFRDKGKKRCFVCTDEGVVELIRLDREISEENKDFDAISMGDIIELKNPTKVKPFSWRIGEGTVVKRLDF</sequence>
<dbReference type="PANTHER" id="PTHR13184">
    <property type="entry name" value="37S RIBOSOMAL PROTEIN S22"/>
    <property type="match status" value="1"/>
</dbReference>
<accession>A0A7V3RIJ1</accession>
<dbReference type="CDD" id="cd02440">
    <property type="entry name" value="AdoMet_MTases"/>
    <property type="match status" value="1"/>
</dbReference>